<protein>
    <recommendedName>
        <fullName evidence="2">DNA-directed DNA polymerase</fullName>
        <ecNumber evidence="2">2.7.7.7</ecNumber>
    </recommendedName>
</protein>
<evidence type="ECO:0000256" key="1">
    <source>
        <dbReference type="ARBA" id="ARBA00005755"/>
    </source>
</evidence>
<dbReference type="InterPro" id="IPR004868">
    <property type="entry name" value="DNA-dir_DNA_pol_B_mt/vir"/>
</dbReference>
<keyword evidence="12" id="KW-1185">Reference proteome</keyword>
<evidence type="ECO:0000256" key="5">
    <source>
        <dbReference type="ARBA" id="ARBA00022705"/>
    </source>
</evidence>
<dbReference type="Gene3D" id="3.90.1600.10">
    <property type="entry name" value="Palm domain of DNA polymerase"/>
    <property type="match status" value="2"/>
</dbReference>
<comment type="similarity">
    <text evidence="1">Belongs to the DNA polymerase type-B family.</text>
</comment>
<dbReference type="GO" id="GO:0003887">
    <property type="term" value="F:DNA-directed DNA polymerase activity"/>
    <property type="evidence" value="ECO:0007669"/>
    <property type="project" value="UniProtKB-KW"/>
</dbReference>
<evidence type="ECO:0000256" key="6">
    <source>
        <dbReference type="ARBA" id="ARBA00022932"/>
    </source>
</evidence>
<dbReference type="SUPFAM" id="SSF56672">
    <property type="entry name" value="DNA/RNA polymerases"/>
    <property type="match status" value="1"/>
</dbReference>
<feature type="transmembrane region" description="Helical" evidence="9">
    <location>
        <begin position="184"/>
        <end position="205"/>
    </location>
</feature>
<evidence type="ECO:0000313" key="12">
    <source>
        <dbReference type="Proteomes" id="UP001249851"/>
    </source>
</evidence>
<keyword evidence="9" id="KW-0812">Transmembrane</keyword>
<name>A0AAD9Q0P6_ACRCE</name>
<dbReference type="InterPro" id="IPR023211">
    <property type="entry name" value="DNA_pol_palm_dom_sf"/>
</dbReference>
<dbReference type="PANTHER" id="PTHR33568:SF3">
    <property type="entry name" value="DNA-DIRECTED DNA POLYMERASE"/>
    <property type="match status" value="1"/>
</dbReference>
<comment type="caution">
    <text evidence="11">The sequence shown here is derived from an EMBL/GenBank/DDBJ whole genome shotgun (WGS) entry which is preliminary data.</text>
</comment>
<dbReference type="GO" id="GO:0006260">
    <property type="term" value="P:DNA replication"/>
    <property type="evidence" value="ECO:0007669"/>
    <property type="project" value="UniProtKB-KW"/>
</dbReference>
<gene>
    <name evidence="11" type="ORF">P5673_026364</name>
</gene>
<accession>A0AAD9Q0P6</accession>
<dbReference type="Pfam" id="PF03175">
    <property type="entry name" value="DNA_pol_B_2"/>
    <property type="match status" value="1"/>
</dbReference>
<keyword evidence="9" id="KW-0472">Membrane</keyword>
<keyword evidence="5" id="KW-0235">DNA replication</keyword>
<dbReference type="InterPro" id="IPR043502">
    <property type="entry name" value="DNA/RNA_pol_sf"/>
</dbReference>
<proteinExistence type="inferred from homology"/>
<dbReference type="Gene3D" id="1.10.287.690">
    <property type="entry name" value="Helix hairpin bin"/>
    <property type="match status" value="1"/>
</dbReference>
<dbReference type="AlphaFoldDB" id="A0AAD9Q0P6"/>
<dbReference type="Proteomes" id="UP001249851">
    <property type="component" value="Unassembled WGS sequence"/>
</dbReference>
<evidence type="ECO:0000256" key="7">
    <source>
        <dbReference type="ARBA" id="ARBA00023125"/>
    </source>
</evidence>
<feature type="domain" description="DNA-directed DNA polymerase family B mitochondria/virus" evidence="10">
    <location>
        <begin position="301"/>
        <end position="475"/>
    </location>
</feature>
<evidence type="ECO:0000256" key="9">
    <source>
        <dbReference type="SAM" id="Phobius"/>
    </source>
</evidence>
<comment type="catalytic activity">
    <reaction evidence="8">
        <text>DNA(n) + a 2'-deoxyribonucleoside 5'-triphosphate = DNA(n+1) + diphosphate</text>
        <dbReference type="Rhea" id="RHEA:22508"/>
        <dbReference type="Rhea" id="RHEA-COMP:17339"/>
        <dbReference type="Rhea" id="RHEA-COMP:17340"/>
        <dbReference type="ChEBI" id="CHEBI:33019"/>
        <dbReference type="ChEBI" id="CHEBI:61560"/>
        <dbReference type="ChEBI" id="CHEBI:173112"/>
        <dbReference type="EC" id="2.7.7.7"/>
    </reaction>
</comment>
<evidence type="ECO:0000259" key="10">
    <source>
        <dbReference type="Pfam" id="PF03175"/>
    </source>
</evidence>
<evidence type="ECO:0000313" key="11">
    <source>
        <dbReference type="EMBL" id="KAK2552521.1"/>
    </source>
</evidence>
<dbReference type="Gene3D" id="3.40.50.12690">
    <property type="match status" value="1"/>
</dbReference>
<dbReference type="PANTHER" id="PTHR33568">
    <property type="entry name" value="DNA POLYMERASE"/>
    <property type="match status" value="1"/>
</dbReference>
<sequence>MYTQAVQIDESNRRRIKLDMNVQSCSGKRALTRNNRCRISYDIVICDTKTAGVDNFVDTLMSSLCVRLEIPIIEENESTRSQPKKGAKLRAQPESVLIIGDSLIKNIDSQKLTKKTVNKRMYPGKTSDQICHEVDSIHIDVEPSHVIIHSGTNNSPSDSVESCVSKTENLALKIRKSPRTGKRLFVVNVVALVVTFSSSTVSQLLRTKKRLFVVKVVPSTSQEGRSSVFVDAPGDDHFPCCWIVPSTNFFKVSKSLLQIRRSPLSRRFSSSGPSCLIENNSTVVFSKEPLSEVTPRPLDPRDAFFGGRTNAYQLYRCVEGDERILYYDFKSLYPYVNKYCRYPIGHPHIISQPPLDQGLDAYFGLVCCTILPPTDLLHPVLPYRCSQKLTFPLCAACVRQYIGAPLLDKNVDDCHHTDAQRALTGTWCTPELAVALQKGYRLLHIHQIYRFPDTQVGLFAEYIDTWLKLKEEASGYPDHCTTGHLQREHVRRWKERENIVLRHANIRKNPGQRALAKLMLNSMWGKFGKQTNKTQVKEFIDPPEFWHFLDSSAHDVRWVSAVTEERVEIHYKMQHHCESDSPNLNIFVAFFTTCHARLHLYRALDHLGPRVLYSDTDSIVFVQGPNDPPVQPPLGDFLGDFTDELDPGDHIVEFCSGGPKNYGYLTARGKTECKVRGFSLNAKGQAQLNYQVLKQNTLDELRAPRDQPRVTPIVQTHSVHRDAKQYQLSTRSRTKDYKLVYNKRILDPPTFYTFPSYCLFILDIYDKDEVLNFGKRHRCVTFGDIEGVDPGTSDQGASLLTSNRLSFAVDSQSRIKVGVIYKGPKKLLILDIELRYYLPPSSKIIGTLTMLPRLEINPSHCEAKHEMGFMYAVLPKTCLGCKGVVVSLGDVNVWQTSLYADYDTKTQKLR</sequence>
<evidence type="ECO:0000256" key="2">
    <source>
        <dbReference type="ARBA" id="ARBA00012417"/>
    </source>
</evidence>
<keyword evidence="9" id="KW-1133">Transmembrane helix</keyword>
<keyword evidence="7" id="KW-0238">DNA-binding</keyword>
<dbReference type="EC" id="2.7.7.7" evidence="2"/>
<dbReference type="InterPro" id="IPR006172">
    <property type="entry name" value="DNA-dir_DNA_pol_B"/>
</dbReference>
<dbReference type="GO" id="GO:0003677">
    <property type="term" value="F:DNA binding"/>
    <property type="evidence" value="ECO:0007669"/>
    <property type="project" value="UniProtKB-KW"/>
</dbReference>
<dbReference type="SUPFAM" id="SSF52266">
    <property type="entry name" value="SGNH hydrolase"/>
    <property type="match status" value="1"/>
</dbReference>
<organism evidence="11 12">
    <name type="scientific">Acropora cervicornis</name>
    <name type="common">Staghorn coral</name>
    <dbReference type="NCBI Taxonomy" id="6130"/>
    <lineage>
        <taxon>Eukaryota</taxon>
        <taxon>Metazoa</taxon>
        <taxon>Cnidaria</taxon>
        <taxon>Anthozoa</taxon>
        <taxon>Hexacorallia</taxon>
        <taxon>Scleractinia</taxon>
        <taxon>Astrocoeniina</taxon>
        <taxon>Acroporidae</taxon>
        <taxon>Acropora</taxon>
    </lineage>
</organism>
<dbReference type="GO" id="GO:0000166">
    <property type="term" value="F:nucleotide binding"/>
    <property type="evidence" value="ECO:0007669"/>
    <property type="project" value="InterPro"/>
</dbReference>
<keyword evidence="4" id="KW-0548">Nucleotidyltransferase</keyword>
<evidence type="ECO:0000256" key="3">
    <source>
        <dbReference type="ARBA" id="ARBA00022679"/>
    </source>
</evidence>
<reference evidence="11" key="1">
    <citation type="journal article" date="2023" name="G3 (Bethesda)">
        <title>Whole genome assembly and annotation of the endangered Caribbean coral Acropora cervicornis.</title>
        <authorList>
            <person name="Selwyn J.D."/>
            <person name="Vollmer S.V."/>
        </authorList>
    </citation>
    <scope>NUCLEOTIDE SEQUENCE</scope>
    <source>
        <strain evidence="11">K2</strain>
    </source>
</reference>
<dbReference type="EMBL" id="JARQWQ010000086">
    <property type="protein sequence ID" value="KAK2552521.1"/>
    <property type="molecule type" value="Genomic_DNA"/>
</dbReference>
<keyword evidence="6" id="KW-0239">DNA-directed DNA polymerase</keyword>
<evidence type="ECO:0000256" key="4">
    <source>
        <dbReference type="ARBA" id="ARBA00022695"/>
    </source>
</evidence>
<reference evidence="11" key="2">
    <citation type="journal article" date="2023" name="Science">
        <title>Genomic signatures of disease resistance in endangered staghorn corals.</title>
        <authorList>
            <person name="Vollmer S.V."/>
            <person name="Selwyn J.D."/>
            <person name="Despard B.A."/>
            <person name="Roesel C.L."/>
        </authorList>
    </citation>
    <scope>NUCLEOTIDE SEQUENCE</scope>
    <source>
        <strain evidence="11">K2</strain>
    </source>
</reference>
<dbReference type="PRINTS" id="PR00106">
    <property type="entry name" value="DNAPOLB"/>
</dbReference>
<keyword evidence="3" id="KW-0808">Transferase</keyword>
<evidence type="ECO:0000256" key="8">
    <source>
        <dbReference type="ARBA" id="ARBA00049244"/>
    </source>
</evidence>